<dbReference type="GeneID" id="70136956"/>
<keyword evidence="3" id="KW-1185">Reference proteome</keyword>
<dbReference type="AlphaFoldDB" id="A0A9P8UDN2"/>
<dbReference type="InterPro" id="IPR045518">
    <property type="entry name" value="2EXR"/>
</dbReference>
<dbReference type="EMBL" id="JAGPXC010000008">
    <property type="protein sequence ID" value="KAH6648008.1"/>
    <property type="molecule type" value="Genomic_DNA"/>
</dbReference>
<comment type="caution">
    <text evidence="2">The sequence shown here is derived from an EMBL/GenBank/DDBJ whole genome shotgun (WGS) entry which is preliminary data.</text>
</comment>
<organism evidence="2 3">
    <name type="scientific">Truncatella angustata</name>
    <dbReference type="NCBI Taxonomy" id="152316"/>
    <lineage>
        <taxon>Eukaryota</taxon>
        <taxon>Fungi</taxon>
        <taxon>Dikarya</taxon>
        <taxon>Ascomycota</taxon>
        <taxon>Pezizomycotina</taxon>
        <taxon>Sordariomycetes</taxon>
        <taxon>Xylariomycetidae</taxon>
        <taxon>Amphisphaeriales</taxon>
        <taxon>Sporocadaceae</taxon>
        <taxon>Truncatella</taxon>
    </lineage>
</organism>
<dbReference type="Pfam" id="PF20150">
    <property type="entry name" value="2EXR"/>
    <property type="match status" value="1"/>
</dbReference>
<name>A0A9P8UDN2_9PEZI</name>
<feature type="domain" description="2EXR" evidence="1">
    <location>
        <begin position="3"/>
        <end position="102"/>
    </location>
</feature>
<accession>A0A9P8UDN2</accession>
<evidence type="ECO:0000259" key="1">
    <source>
        <dbReference type="Pfam" id="PF20150"/>
    </source>
</evidence>
<evidence type="ECO:0000313" key="3">
    <source>
        <dbReference type="Proteomes" id="UP000758603"/>
    </source>
</evidence>
<dbReference type="OrthoDB" id="4776651at2759"/>
<dbReference type="RefSeq" id="XP_045954520.1">
    <property type="nucleotide sequence ID" value="XM_046108065.1"/>
</dbReference>
<protein>
    <recommendedName>
        <fullName evidence="1">2EXR domain-containing protein</fullName>
    </recommendedName>
</protein>
<gene>
    <name evidence="2" type="ORF">BKA67DRAFT_662745</name>
</gene>
<evidence type="ECO:0000313" key="2">
    <source>
        <dbReference type="EMBL" id="KAH6648008.1"/>
    </source>
</evidence>
<dbReference type="Proteomes" id="UP000758603">
    <property type="component" value="Unassembled WGS sequence"/>
</dbReference>
<sequence length="257" mass="29435">MAFYQFSRLPVEIRILIWKSALKATAIELGALTPSGRPPLSSKIWYKLGDGRNHAVPQINHEARQVAFETCKLQPFPVSLISGGPSVHFRVTIYVNWNEDIFLIEQFHLGFHEDVFRVSPAPATKSGLPFKRLALSFSYTPNSSLLDQSMTHGYDRAMFYWFGIYFVPGNITPPGIASSKLKLKEYIILGKHANCEPVGSGCRFAGSEEQCEQEKTYVEKLRETFNFADERGIQYYYPGEGPFHRHVQEKDWKMFER</sequence>
<proteinExistence type="predicted"/>
<reference evidence="2" key="1">
    <citation type="journal article" date="2021" name="Nat. Commun.">
        <title>Genetic determinants of endophytism in the Arabidopsis root mycobiome.</title>
        <authorList>
            <person name="Mesny F."/>
            <person name="Miyauchi S."/>
            <person name="Thiergart T."/>
            <person name="Pickel B."/>
            <person name="Atanasova L."/>
            <person name="Karlsson M."/>
            <person name="Huettel B."/>
            <person name="Barry K.W."/>
            <person name="Haridas S."/>
            <person name="Chen C."/>
            <person name="Bauer D."/>
            <person name="Andreopoulos W."/>
            <person name="Pangilinan J."/>
            <person name="LaButti K."/>
            <person name="Riley R."/>
            <person name="Lipzen A."/>
            <person name="Clum A."/>
            <person name="Drula E."/>
            <person name="Henrissat B."/>
            <person name="Kohler A."/>
            <person name="Grigoriev I.V."/>
            <person name="Martin F.M."/>
            <person name="Hacquard S."/>
        </authorList>
    </citation>
    <scope>NUCLEOTIDE SEQUENCE</scope>
    <source>
        <strain evidence="2">MPI-SDFR-AT-0073</strain>
    </source>
</reference>